<protein>
    <recommendedName>
        <fullName evidence="3">pyruvate kinase</fullName>
        <ecNumber evidence="3">2.7.1.40</ecNumber>
    </recommendedName>
</protein>
<name>A0A1I4QMC8_9FIRM</name>
<dbReference type="InterPro" id="IPR001697">
    <property type="entry name" value="Pyr_Knase"/>
</dbReference>
<evidence type="ECO:0000313" key="14">
    <source>
        <dbReference type="Proteomes" id="UP000199520"/>
    </source>
</evidence>
<evidence type="ECO:0000256" key="10">
    <source>
        <dbReference type="ARBA" id="ARBA00023152"/>
    </source>
</evidence>
<dbReference type="InterPro" id="IPR040442">
    <property type="entry name" value="Pyrv_kinase-like_dom_sf"/>
</dbReference>
<evidence type="ECO:0000256" key="7">
    <source>
        <dbReference type="ARBA" id="ARBA00022777"/>
    </source>
</evidence>
<evidence type="ECO:0000256" key="2">
    <source>
        <dbReference type="ARBA" id="ARBA00008663"/>
    </source>
</evidence>
<dbReference type="OrthoDB" id="9812123at2"/>
<dbReference type="GO" id="GO:0016301">
    <property type="term" value="F:kinase activity"/>
    <property type="evidence" value="ECO:0007669"/>
    <property type="project" value="UniProtKB-KW"/>
</dbReference>
<proteinExistence type="inferred from homology"/>
<evidence type="ECO:0000256" key="9">
    <source>
        <dbReference type="ARBA" id="ARBA00022842"/>
    </source>
</evidence>
<evidence type="ECO:0000256" key="5">
    <source>
        <dbReference type="ARBA" id="ARBA00022723"/>
    </source>
</evidence>
<dbReference type="InterPro" id="IPR015813">
    <property type="entry name" value="Pyrv/PenolPyrv_kinase-like_dom"/>
</dbReference>
<keyword evidence="10" id="KW-0324">Glycolysis</keyword>
<keyword evidence="5" id="KW-0479">Metal-binding</keyword>
<keyword evidence="14" id="KW-1185">Reference proteome</keyword>
<dbReference type="GO" id="GO:0005524">
    <property type="term" value="F:ATP binding"/>
    <property type="evidence" value="ECO:0007669"/>
    <property type="project" value="UniProtKB-KW"/>
</dbReference>
<comment type="pathway">
    <text evidence="1">Carbohydrate degradation; glycolysis; pyruvate from D-glyceraldehyde 3-phosphate: step 5/5.</text>
</comment>
<evidence type="ECO:0000256" key="11">
    <source>
        <dbReference type="ARBA" id="ARBA00023317"/>
    </source>
</evidence>
<comment type="similarity">
    <text evidence="2">Belongs to the pyruvate kinase family.</text>
</comment>
<dbReference type="Proteomes" id="UP000199520">
    <property type="component" value="Unassembled WGS sequence"/>
</dbReference>
<gene>
    <name evidence="13" type="ORF">SAMN04490355_11103</name>
</gene>
<dbReference type="GO" id="GO:0000287">
    <property type="term" value="F:magnesium ion binding"/>
    <property type="evidence" value="ECO:0007669"/>
    <property type="project" value="InterPro"/>
</dbReference>
<dbReference type="PANTHER" id="PTHR11817">
    <property type="entry name" value="PYRUVATE KINASE"/>
    <property type="match status" value="1"/>
</dbReference>
<keyword evidence="7 13" id="KW-0418">Kinase</keyword>
<dbReference type="UniPathway" id="UPA00109">
    <property type="reaction ID" value="UER00188"/>
</dbReference>
<dbReference type="RefSeq" id="WP_139214867.1">
    <property type="nucleotide sequence ID" value="NZ_FOTS01000110.1"/>
</dbReference>
<dbReference type="InterPro" id="IPR015793">
    <property type="entry name" value="Pyrv_Knase_brl"/>
</dbReference>
<evidence type="ECO:0000256" key="1">
    <source>
        <dbReference type="ARBA" id="ARBA00004997"/>
    </source>
</evidence>
<feature type="non-terminal residue" evidence="13">
    <location>
        <position position="44"/>
    </location>
</feature>
<evidence type="ECO:0000256" key="6">
    <source>
        <dbReference type="ARBA" id="ARBA00022741"/>
    </source>
</evidence>
<dbReference type="Pfam" id="PF00224">
    <property type="entry name" value="PK"/>
    <property type="match status" value="1"/>
</dbReference>
<dbReference type="EC" id="2.7.1.40" evidence="3"/>
<dbReference type="GO" id="GO:0030955">
    <property type="term" value="F:potassium ion binding"/>
    <property type="evidence" value="ECO:0007669"/>
    <property type="project" value="InterPro"/>
</dbReference>
<reference evidence="14" key="1">
    <citation type="submission" date="2016-10" db="EMBL/GenBank/DDBJ databases">
        <authorList>
            <person name="Varghese N."/>
            <person name="Submissions S."/>
        </authorList>
    </citation>
    <scope>NUCLEOTIDE SEQUENCE [LARGE SCALE GENOMIC DNA]</scope>
    <source>
        <strain evidence="14">DSM 13327</strain>
    </source>
</reference>
<dbReference type="EMBL" id="FOTS01000110">
    <property type="protein sequence ID" value="SFM40865.1"/>
    <property type="molecule type" value="Genomic_DNA"/>
</dbReference>
<feature type="domain" description="Pyruvate kinase barrel" evidence="12">
    <location>
        <begin position="2"/>
        <end position="44"/>
    </location>
</feature>
<dbReference type="SUPFAM" id="SSF51621">
    <property type="entry name" value="Phosphoenolpyruvate/pyruvate domain"/>
    <property type="match status" value="1"/>
</dbReference>
<evidence type="ECO:0000313" key="13">
    <source>
        <dbReference type="EMBL" id="SFM40865.1"/>
    </source>
</evidence>
<keyword evidence="4" id="KW-0808">Transferase</keyword>
<evidence type="ECO:0000259" key="12">
    <source>
        <dbReference type="Pfam" id="PF00224"/>
    </source>
</evidence>
<sequence length="44" mass="4903">MIKKTKIVCTMGPSTGKQEIMEKLIDAGMNVARFNFSHGDHAEH</sequence>
<organism evidence="13 14">
    <name type="scientific">Pelosinus propionicus DSM 13327</name>
    <dbReference type="NCBI Taxonomy" id="1123291"/>
    <lineage>
        <taxon>Bacteria</taxon>
        <taxon>Bacillati</taxon>
        <taxon>Bacillota</taxon>
        <taxon>Negativicutes</taxon>
        <taxon>Selenomonadales</taxon>
        <taxon>Sporomusaceae</taxon>
        <taxon>Pelosinus</taxon>
    </lineage>
</organism>
<dbReference type="GO" id="GO:0004743">
    <property type="term" value="F:pyruvate kinase activity"/>
    <property type="evidence" value="ECO:0007669"/>
    <property type="project" value="UniProtKB-EC"/>
</dbReference>
<keyword evidence="8" id="KW-0067">ATP-binding</keyword>
<evidence type="ECO:0000256" key="3">
    <source>
        <dbReference type="ARBA" id="ARBA00012142"/>
    </source>
</evidence>
<keyword evidence="6" id="KW-0547">Nucleotide-binding</keyword>
<accession>A0A1I4QMC8</accession>
<keyword evidence="9" id="KW-0460">Magnesium</keyword>
<evidence type="ECO:0000256" key="4">
    <source>
        <dbReference type="ARBA" id="ARBA00022679"/>
    </source>
</evidence>
<dbReference type="AlphaFoldDB" id="A0A1I4QMC8"/>
<keyword evidence="11 13" id="KW-0670">Pyruvate</keyword>
<dbReference type="Gene3D" id="3.20.20.60">
    <property type="entry name" value="Phosphoenolpyruvate-binding domains"/>
    <property type="match status" value="1"/>
</dbReference>
<evidence type="ECO:0000256" key="8">
    <source>
        <dbReference type="ARBA" id="ARBA00022840"/>
    </source>
</evidence>